<evidence type="ECO:0000259" key="1">
    <source>
        <dbReference type="Pfam" id="PF07727"/>
    </source>
</evidence>
<sequence length="253" mass="28281">MAAAMVYQLQREISAVSQEDLTLTAYLMKVTKLWNELSYLTPTPKCTCGGCTCGVNKAIADLTTSTQLILLQKNNTPTNPVTNYANYVHLDEEFAGNTSKLTDVDLNCCIIDTGATNHICANIALFYSYIEPINPQFVHLPDGSERVVQYTGVVKLNDKITLENVLFILQFLAEIDALEHNHTWKLTSLPVGKRPIGYKWVFKMKLRADGSIERYKARLVAKGFNQIEGVDYTDNFSNSQDCYGAFVSYFGCS</sequence>
<dbReference type="InterPro" id="IPR013103">
    <property type="entry name" value="RVT_2"/>
</dbReference>
<accession>A0AAW2UH84</accession>
<feature type="domain" description="Retrovirus-related Pol polyprotein from transposon TNT 1-94-like beta-barrel" evidence="2">
    <location>
        <begin position="110"/>
        <end position="170"/>
    </location>
</feature>
<name>A0AAW2UH84_9LAMI</name>
<dbReference type="Pfam" id="PF07727">
    <property type="entry name" value="RVT_2"/>
    <property type="match status" value="1"/>
</dbReference>
<gene>
    <name evidence="3" type="ORF">Slati_3389400</name>
</gene>
<comment type="caution">
    <text evidence="3">The sequence shown here is derived from an EMBL/GenBank/DDBJ whole genome shotgun (WGS) entry which is preliminary data.</text>
</comment>
<feature type="domain" description="Reverse transcriptase Ty1/copia-type" evidence="1">
    <location>
        <begin position="181"/>
        <end position="237"/>
    </location>
</feature>
<dbReference type="InterPro" id="IPR054722">
    <property type="entry name" value="PolX-like_BBD"/>
</dbReference>
<reference evidence="3" key="1">
    <citation type="submission" date="2020-06" db="EMBL/GenBank/DDBJ databases">
        <authorList>
            <person name="Li T."/>
            <person name="Hu X."/>
            <person name="Zhang T."/>
            <person name="Song X."/>
            <person name="Zhang H."/>
            <person name="Dai N."/>
            <person name="Sheng W."/>
            <person name="Hou X."/>
            <person name="Wei L."/>
        </authorList>
    </citation>
    <scope>NUCLEOTIDE SEQUENCE</scope>
    <source>
        <strain evidence="3">KEN1</strain>
        <tissue evidence="3">Leaf</tissue>
    </source>
</reference>
<proteinExistence type="predicted"/>
<protein>
    <submittedName>
        <fullName evidence="3">Mitochondrial protein</fullName>
    </submittedName>
</protein>
<dbReference type="Pfam" id="PF22936">
    <property type="entry name" value="Pol_BBD"/>
    <property type="match status" value="1"/>
</dbReference>
<evidence type="ECO:0000259" key="2">
    <source>
        <dbReference type="Pfam" id="PF22936"/>
    </source>
</evidence>
<dbReference type="AlphaFoldDB" id="A0AAW2UH84"/>
<evidence type="ECO:0000313" key="3">
    <source>
        <dbReference type="EMBL" id="KAL0415575.1"/>
    </source>
</evidence>
<dbReference type="EMBL" id="JACGWN010000012">
    <property type="protein sequence ID" value="KAL0415575.1"/>
    <property type="molecule type" value="Genomic_DNA"/>
</dbReference>
<organism evidence="3">
    <name type="scientific">Sesamum latifolium</name>
    <dbReference type="NCBI Taxonomy" id="2727402"/>
    <lineage>
        <taxon>Eukaryota</taxon>
        <taxon>Viridiplantae</taxon>
        <taxon>Streptophyta</taxon>
        <taxon>Embryophyta</taxon>
        <taxon>Tracheophyta</taxon>
        <taxon>Spermatophyta</taxon>
        <taxon>Magnoliopsida</taxon>
        <taxon>eudicotyledons</taxon>
        <taxon>Gunneridae</taxon>
        <taxon>Pentapetalae</taxon>
        <taxon>asterids</taxon>
        <taxon>lamiids</taxon>
        <taxon>Lamiales</taxon>
        <taxon>Pedaliaceae</taxon>
        <taxon>Sesamum</taxon>
    </lineage>
</organism>
<reference evidence="3" key="2">
    <citation type="journal article" date="2024" name="Plant">
        <title>Genomic evolution and insights into agronomic trait innovations of Sesamum species.</title>
        <authorList>
            <person name="Miao H."/>
            <person name="Wang L."/>
            <person name="Qu L."/>
            <person name="Liu H."/>
            <person name="Sun Y."/>
            <person name="Le M."/>
            <person name="Wang Q."/>
            <person name="Wei S."/>
            <person name="Zheng Y."/>
            <person name="Lin W."/>
            <person name="Duan Y."/>
            <person name="Cao H."/>
            <person name="Xiong S."/>
            <person name="Wang X."/>
            <person name="Wei L."/>
            <person name="Li C."/>
            <person name="Ma Q."/>
            <person name="Ju M."/>
            <person name="Zhao R."/>
            <person name="Li G."/>
            <person name="Mu C."/>
            <person name="Tian Q."/>
            <person name="Mei H."/>
            <person name="Zhang T."/>
            <person name="Gao T."/>
            <person name="Zhang H."/>
        </authorList>
    </citation>
    <scope>NUCLEOTIDE SEQUENCE</scope>
    <source>
        <strain evidence="3">KEN1</strain>
    </source>
</reference>